<evidence type="ECO:0000313" key="1">
    <source>
        <dbReference type="EMBL" id="VDK46024.1"/>
    </source>
</evidence>
<accession>A0A3P6RMX2</accession>
<proteinExistence type="predicted"/>
<gene>
    <name evidence="1" type="ORF">CGOC_LOCUS650</name>
</gene>
<sequence length="51" mass="5618">MIGNPDEVFELRRDSSGCFAMGYLVVMKDVYDGIGILLLSWALPPAWAELG</sequence>
<keyword evidence="2" id="KW-1185">Reference proteome</keyword>
<dbReference type="AlphaFoldDB" id="A0A3P6RMX2"/>
<reference evidence="1 2" key="1">
    <citation type="submission" date="2018-11" db="EMBL/GenBank/DDBJ databases">
        <authorList>
            <consortium name="Pathogen Informatics"/>
        </authorList>
    </citation>
    <scope>NUCLEOTIDE SEQUENCE [LARGE SCALE GENOMIC DNA]</scope>
</reference>
<name>A0A3P6RMX2_CYLGO</name>
<organism evidence="1 2">
    <name type="scientific">Cylicostephanus goldi</name>
    <name type="common">Nematode worm</name>
    <dbReference type="NCBI Taxonomy" id="71465"/>
    <lineage>
        <taxon>Eukaryota</taxon>
        <taxon>Metazoa</taxon>
        <taxon>Ecdysozoa</taxon>
        <taxon>Nematoda</taxon>
        <taxon>Chromadorea</taxon>
        <taxon>Rhabditida</taxon>
        <taxon>Rhabditina</taxon>
        <taxon>Rhabditomorpha</taxon>
        <taxon>Strongyloidea</taxon>
        <taxon>Strongylidae</taxon>
        <taxon>Cylicostephanus</taxon>
    </lineage>
</organism>
<protein>
    <submittedName>
        <fullName evidence="1">Uncharacterized protein</fullName>
    </submittedName>
</protein>
<evidence type="ECO:0000313" key="2">
    <source>
        <dbReference type="Proteomes" id="UP000271889"/>
    </source>
</evidence>
<dbReference type="Proteomes" id="UP000271889">
    <property type="component" value="Unassembled WGS sequence"/>
</dbReference>
<dbReference type="EMBL" id="UYRV01000987">
    <property type="protein sequence ID" value="VDK46024.1"/>
    <property type="molecule type" value="Genomic_DNA"/>
</dbReference>